<dbReference type="RefSeq" id="WP_353438071.1">
    <property type="nucleotide sequence ID" value="NZ_CP099959.1"/>
</dbReference>
<feature type="signal peptide" evidence="1">
    <location>
        <begin position="1"/>
        <end position="20"/>
    </location>
</feature>
<name>A0AAU8A0U3_9BURK</name>
<evidence type="ECO:0000256" key="1">
    <source>
        <dbReference type="SAM" id="SignalP"/>
    </source>
</evidence>
<gene>
    <name evidence="2" type="ORF">NKE59_05965</name>
</gene>
<protein>
    <recommendedName>
        <fullName evidence="3">DUF2946 domain-containing protein</fullName>
    </recommendedName>
</protein>
<evidence type="ECO:0000313" key="2">
    <source>
        <dbReference type="EMBL" id="XCC57049.1"/>
    </source>
</evidence>
<sequence length="118" mass="12945">MLKKLILMALIVFVPVQSWAITSMGLQLEQSANQHSQSLVSVPMHACHQNVEQHSEHEQAQNSKDDSGCSSCTLCMAIGLIQIPTELDLSDHLHQVPSSADKTWISANFSSLIKPPIL</sequence>
<organism evidence="2">
    <name type="scientific">Polynucleobacter sp. UK-FUSCHL-C3</name>
    <dbReference type="NCBI Taxonomy" id="2955208"/>
    <lineage>
        <taxon>Bacteria</taxon>
        <taxon>Pseudomonadati</taxon>
        <taxon>Pseudomonadota</taxon>
        <taxon>Betaproteobacteria</taxon>
        <taxon>Burkholderiales</taxon>
        <taxon>Burkholderiaceae</taxon>
        <taxon>Polynucleobacter</taxon>
    </lineage>
</organism>
<dbReference type="EMBL" id="CP099959">
    <property type="protein sequence ID" value="XCC57049.1"/>
    <property type="molecule type" value="Genomic_DNA"/>
</dbReference>
<evidence type="ECO:0008006" key="3">
    <source>
        <dbReference type="Google" id="ProtNLM"/>
    </source>
</evidence>
<accession>A0AAU8A0U3</accession>
<feature type="chain" id="PRO_5043369643" description="DUF2946 domain-containing protein" evidence="1">
    <location>
        <begin position="21"/>
        <end position="118"/>
    </location>
</feature>
<proteinExistence type="predicted"/>
<dbReference type="AlphaFoldDB" id="A0AAU8A0U3"/>
<keyword evidence="1" id="KW-0732">Signal</keyword>
<reference evidence="2" key="1">
    <citation type="submission" date="2022-06" db="EMBL/GenBank/DDBJ databases">
        <title>New Polynucleobacter species.</title>
        <authorList>
            <person name="Hahn M.W."/>
        </authorList>
    </citation>
    <scope>NUCLEOTIDE SEQUENCE</scope>
    <source>
        <strain evidence="2">UK-FUSCHL-C3</strain>
    </source>
</reference>